<dbReference type="Gramene" id="OQU75823">
    <property type="protein sequence ID" value="OQU75823"/>
    <property type="gene ID" value="SORBI_3010G038600"/>
</dbReference>
<dbReference type="AlphaFoldDB" id="A0A921Q2X4"/>
<dbReference type="OMA" id="FEPMAWG"/>
<proteinExistence type="predicted"/>
<dbReference type="EMBL" id="CM027689">
    <property type="protein sequence ID" value="KAG0512796.1"/>
    <property type="molecule type" value="Genomic_DNA"/>
</dbReference>
<evidence type="ECO:0000313" key="2">
    <source>
        <dbReference type="Proteomes" id="UP000807115"/>
    </source>
</evidence>
<sequence>MGRLAGDDPIYFSPFSNSRRTLPRPRWSSLSVLSSHGGHRSIPSRLPLLRSTKMAPPLEDLTRVLAELAARLSQPPAGGGSSSSGDSLSASISSLAAALNPSPDGGNSASSGTRVLDAALSLMCFDPLEVNSARVDCLVRTLVSVLSASVSCRVVRPDGDAGEEMLCVGSSLSPVDCQELLQSCATLVEKLRDCDDGRHSYDLLYAVAKTVVLSPHYQCLFPLPYYKEEGERVSHMGTIAAELIKHPSNLVLPSDHSIPPRLLLWHLDPSIIRHDLSAILQEVIRRPLLCLRKELYNRMEWRIIIICLVCSPTIFMEMRSLLHFWFLATGLGSVLELHNALVSSALDILLKPMSWGICIELGQRFPFSHAYFPNQQSDLLAILTGPLSCKGFLDLVSYISALVHLDNSRTRCSSQKNLQLQPSKGLVNYNSAWCMIINFPVWFSFATALLFYREGSQDYLSETLSKEITVESISDVSLVQRAAFYLSWVLCPSNDDQCEVLSNNILEISRSWARNNKRCLGYQSTVNHRRKLRIPTAASSEKFHVPINTVSSLVKEFDDHCVKCCRTTAFPQVQVGKLLDLHPSYFNLLHQWIPLGVLLASPSYINEQNCDILLRYTSTGQVLGSNEAQIQTKDHASNDGFLGSCIGTAKRWPLIGPYLIFGWLDVVEDMSSLIFDCEDKCHRFVSQLRNKTGPYMLKCVKSLFKVLEQANQDKDLVIDLHNRLLNWNKNGQGCEIFGDVILEMNKRFNLPV</sequence>
<dbReference type="OrthoDB" id="1917939at2759"/>
<accession>A0A921Q2X4</accession>
<name>A0A921Q2X4_SORBI</name>
<evidence type="ECO:0000313" key="1">
    <source>
        <dbReference type="EMBL" id="KAG0512796.1"/>
    </source>
</evidence>
<dbReference type="Gramene" id="OQU75824">
    <property type="protein sequence ID" value="OQU75824"/>
    <property type="gene ID" value="SORBI_3010G038600"/>
</dbReference>
<dbReference type="PANTHER" id="PTHR48221:SF2">
    <property type="entry name" value="ACYL-COA SYNTHETASE FAMILY PROTEIN"/>
    <property type="match status" value="1"/>
</dbReference>
<dbReference type="Gramene" id="OQU75825">
    <property type="protein sequence ID" value="OQU75825"/>
    <property type="gene ID" value="SORBI_3010G038600"/>
</dbReference>
<dbReference type="Gramene" id="OQU75822">
    <property type="protein sequence ID" value="OQU75822"/>
    <property type="gene ID" value="SORBI_3010G038600"/>
</dbReference>
<dbReference type="Proteomes" id="UP000807115">
    <property type="component" value="Chromosome 10"/>
</dbReference>
<protein>
    <submittedName>
        <fullName evidence="1">Uncharacterized protein</fullName>
    </submittedName>
</protein>
<organism evidence="1 2">
    <name type="scientific">Sorghum bicolor</name>
    <name type="common">Sorghum</name>
    <name type="synonym">Sorghum vulgare</name>
    <dbReference type="NCBI Taxonomy" id="4558"/>
    <lineage>
        <taxon>Eukaryota</taxon>
        <taxon>Viridiplantae</taxon>
        <taxon>Streptophyta</taxon>
        <taxon>Embryophyta</taxon>
        <taxon>Tracheophyta</taxon>
        <taxon>Spermatophyta</taxon>
        <taxon>Magnoliopsida</taxon>
        <taxon>Liliopsida</taxon>
        <taxon>Poales</taxon>
        <taxon>Poaceae</taxon>
        <taxon>PACMAD clade</taxon>
        <taxon>Panicoideae</taxon>
        <taxon>Andropogonodae</taxon>
        <taxon>Andropogoneae</taxon>
        <taxon>Sorghinae</taxon>
        <taxon>Sorghum</taxon>
    </lineage>
</organism>
<dbReference type="Gramene" id="EER87853">
    <property type="protein sequence ID" value="EER87853"/>
    <property type="gene ID" value="SORBI_3010G038600"/>
</dbReference>
<dbReference type="PANTHER" id="PTHR48221">
    <property type="entry name" value="ACYL-COA SYNTHETASE FAMILY PROTEIN"/>
    <property type="match status" value="1"/>
</dbReference>
<reference evidence="1" key="1">
    <citation type="journal article" date="2019" name="BMC Genomics">
        <title>A new reference genome for Sorghum bicolor reveals high levels of sequence similarity between sweet and grain genotypes: implications for the genetics of sugar metabolism.</title>
        <authorList>
            <person name="Cooper E.A."/>
            <person name="Brenton Z.W."/>
            <person name="Flinn B.S."/>
            <person name="Jenkins J."/>
            <person name="Shu S."/>
            <person name="Flowers D."/>
            <person name="Luo F."/>
            <person name="Wang Y."/>
            <person name="Xia P."/>
            <person name="Barry K."/>
            <person name="Daum C."/>
            <person name="Lipzen A."/>
            <person name="Yoshinaga Y."/>
            <person name="Schmutz J."/>
            <person name="Saski C."/>
            <person name="Vermerris W."/>
            <person name="Kresovich S."/>
        </authorList>
    </citation>
    <scope>NUCLEOTIDE SEQUENCE</scope>
</reference>
<reference evidence="1" key="2">
    <citation type="submission" date="2020-10" db="EMBL/GenBank/DDBJ databases">
        <authorList>
            <person name="Cooper E.A."/>
            <person name="Brenton Z.W."/>
            <person name="Flinn B.S."/>
            <person name="Jenkins J."/>
            <person name="Shu S."/>
            <person name="Flowers D."/>
            <person name="Luo F."/>
            <person name="Wang Y."/>
            <person name="Xia P."/>
            <person name="Barry K."/>
            <person name="Daum C."/>
            <person name="Lipzen A."/>
            <person name="Yoshinaga Y."/>
            <person name="Schmutz J."/>
            <person name="Saski C."/>
            <person name="Vermerris W."/>
            <person name="Kresovich S."/>
        </authorList>
    </citation>
    <scope>NUCLEOTIDE SEQUENCE</scope>
</reference>
<gene>
    <name evidence="1" type="ORF">BDA96_10G045100</name>
</gene>
<dbReference type="Gramene" id="OQU75821">
    <property type="protein sequence ID" value="OQU75821"/>
    <property type="gene ID" value="SORBI_3010G038600"/>
</dbReference>
<comment type="caution">
    <text evidence="1">The sequence shown here is derived from an EMBL/GenBank/DDBJ whole genome shotgun (WGS) entry which is preliminary data.</text>
</comment>